<evidence type="ECO:0000256" key="1">
    <source>
        <dbReference type="ARBA" id="ARBA00006347"/>
    </source>
</evidence>
<dbReference type="PROSITE" id="PS51352">
    <property type="entry name" value="THIOREDOXIN_2"/>
    <property type="match status" value="1"/>
</dbReference>
<evidence type="ECO:0000313" key="5">
    <source>
        <dbReference type="EMBL" id="KAJ5391949.1"/>
    </source>
</evidence>
<keyword evidence="6" id="KW-1185">Reference proteome</keyword>
<dbReference type="OrthoDB" id="427280at2759"/>
<feature type="chain" id="PRO_5040831479" description="Thioredoxin domain-containing protein" evidence="3">
    <location>
        <begin position="21"/>
        <end position="148"/>
    </location>
</feature>
<comment type="caution">
    <text evidence="5">The sequence shown here is derived from an EMBL/GenBank/DDBJ whole genome shotgun (WGS) entry which is preliminary data.</text>
</comment>
<dbReference type="PANTHER" id="PTHR45672">
    <property type="entry name" value="PROTEIN DISULFIDE-ISOMERASE C17H9.14C-RELATED"/>
    <property type="match status" value="1"/>
</dbReference>
<evidence type="ECO:0000259" key="4">
    <source>
        <dbReference type="PROSITE" id="PS51352"/>
    </source>
</evidence>
<dbReference type="GeneID" id="81371056"/>
<dbReference type="CDD" id="cd02961">
    <property type="entry name" value="PDI_a_family"/>
    <property type="match status" value="1"/>
</dbReference>
<reference evidence="5" key="2">
    <citation type="journal article" date="2023" name="IMA Fungus">
        <title>Comparative genomic study of the Penicillium genus elucidates a diverse pangenome and 15 lateral gene transfer events.</title>
        <authorList>
            <person name="Petersen C."/>
            <person name="Sorensen T."/>
            <person name="Nielsen M.R."/>
            <person name="Sondergaard T.E."/>
            <person name="Sorensen J.L."/>
            <person name="Fitzpatrick D.A."/>
            <person name="Frisvad J.C."/>
            <person name="Nielsen K.L."/>
        </authorList>
    </citation>
    <scope>NUCLEOTIDE SEQUENCE</scope>
    <source>
        <strain evidence="5">IBT 29677</strain>
    </source>
</reference>
<dbReference type="GO" id="GO:0005783">
    <property type="term" value="C:endoplasmic reticulum"/>
    <property type="evidence" value="ECO:0007669"/>
    <property type="project" value="TreeGrafter"/>
</dbReference>
<dbReference type="EMBL" id="JAPZBU010000008">
    <property type="protein sequence ID" value="KAJ5391949.1"/>
    <property type="molecule type" value="Genomic_DNA"/>
</dbReference>
<dbReference type="GO" id="GO:0003756">
    <property type="term" value="F:protein disulfide isomerase activity"/>
    <property type="evidence" value="ECO:0007669"/>
    <property type="project" value="TreeGrafter"/>
</dbReference>
<sequence length="148" mass="16907">MRPPTTYLLGLLGAATVAFARITELVESNTVSLTKDTFHDFIEAHDLVLVNFYSPSGRHCQELAPKYEEAARELKENNVPLVKVNCMEDREFCRDMDIEYMPKMEVFRGLESREPYRGDRTTESIVAYMIDEFMTDGSGEGLYYQASA</sequence>
<dbReference type="AlphaFoldDB" id="A0A9W9VZ02"/>
<dbReference type="InterPro" id="IPR051063">
    <property type="entry name" value="PDI"/>
</dbReference>
<keyword evidence="2 3" id="KW-0732">Signal</keyword>
<dbReference type="Proteomes" id="UP001147747">
    <property type="component" value="Unassembled WGS sequence"/>
</dbReference>
<dbReference type="InterPro" id="IPR036249">
    <property type="entry name" value="Thioredoxin-like_sf"/>
</dbReference>
<protein>
    <recommendedName>
        <fullName evidence="4">Thioredoxin domain-containing protein</fullName>
    </recommendedName>
</protein>
<dbReference type="InterPro" id="IPR013766">
    <property type="entry name" value="Thioredoxin_domain"/>
</dbReference>
<evidence type="ECO:0000256" key="3">
    <source>
        <dbReference type="SAM" id="SignalP"/>
    </source>
</evidence>
<dbReference type="GO" id="GO:0006457">
    <property type="term" value="P:protein folding"/>
    <property type="evidence" value="ECO:0007669"/>
    <property type="project" value="TreeGrafter"/>
</dbReference>
<feature type="domain" description="Thioredoxin" evidence="4">
    <location>
        <begin position="10"/>
        <end position="135"/>
    </location>
</feature>
<name>A0A9W9VZ02_9EURO</name>
<accession>A0A9W9VZ02</accession>
<evidence type="ECO:0000313" key="6">
    <source>
        <dbReference type="Proteomes" id="UP001147747"/>
    </source>
</evidence>
<evidence type="ECO:0000256" key="2">
    <source>
        <dbReference type="ARBA" id="ARBA00022729"/>
    </source>
</evidence>
<gene>
    <name evidence="5" type="ORF">N7509_007439</name>
</gene>
<dbReference type="Gene3D" id="3.40.30.10">
    <property type="entry name" value="Glutaredoxin"/>
    <property type="match status" value="1"/>
</dbReference>
<reference evidence="5" key="1">
    <citation type="submission" date="2022-12" db="EMBL/GenBank/DDBJ databases">
        <authorList>
            <person name="Petersen C."/>
        </authorList>
    </citation>
    <scope>NUCLEOTIDE SEQUENCE</scope>
    <source>
        <strain evidence="5">IBT 29677</strain>
    </source>
</reference>
<dbReference type="PANTHER" id="PTHR45672:SF3">
    <property type="entry name" value="THIOREDOXIN DOMAIN-CONTAINING PROTEIN 5"/>
    <property type="match status" value="1"/>
</dbReference>
<feature type="signal peptide" evidence="3">
    <location>
        <begin position="1"/>
        <end position="20"/>
    </location>
</feature>
<organism evidence="5 6">
    <name type="scientific">Penicillium cosmopolitanum</name>
    <dbReference type="NCBI Taxonomy" id="1131564"/>
    <lineage>
        <taxon>Eukaryota</taxon>
        <taxon>Fungi</taxon>
        <taxon>Dikarya</taxon>
        <taxon>Ascomycota</taxon>
        <taxon>Pezizomycotina</taxon>
        <taxon>Eurotiomycetes</taxon>
        <taxon>Eurotiomycetidae</taxon>
        <taxon>Eurotiales</taxon>
        <taxon>Aspergillaceae</taxon>
        <taxon>Penicillium</taxon>
    </lineage>
</organism>
<dbReference type="Pfam" id="PF00085">
    <property type="entry name" value="Thioredoxin"/>
    <property type="match status" value="1"/>
</dbReference>
<dbReference type="RefSeq" id="XP_056487627.1">
    <property type="nucleotide sequence ID" value="XM_056632076.1"/>
</dbReference>
<comment type="similarity">
    <text evidence="1">Belongs to the protein disulfide isomerase family.</text>
</comment>
<dbReference type="SUPFAM" id="SSF52833">
    <property type="entry name" value="Thioredoxin-like"/>
    <property type="match status" value="1"/>
</dbReference>
<proteinExistence type="inferred from homology"/>